<evidence type="ECO:0000256" key="11">
    <source>
        <dbReference type="RuleBase" id="RU000417"/>
    </source>
</evidence>
<proteinExistence type="inferred from homology"/>
<comment type="subcellular location">
    <subcellularLocation>
        <location evidence="1">Nucleus</location>
    </subcellularLocation>
</comment>
<dbReference type="PROSITE" id="PS00094">
    <property type="entry name" value="C5_MTASE_1"/>
    <property type="match status" value="1"/>
</dbReference>
<evidence type="ECO:0000259" key="13">
    <source>
        <dbReference type="PROSITE" id="PS51038"/>
    </source>
</evidence>
<dbReference type="GO" id="GO:0044027">
    <property type="term" value="P:negative regulation of gene expression via chromosomal CpG island methylation"/>
    <property type="evidence" value="ECO:0007669"/>
    <property type="project" value="TreeGrafter"/>
</dbReference>
<dbReference type="Gene3D" id="2.30.30.490">
    <property type="match status" value="2"/>
</dbReference>
<dbReference type="InterPro" id="IPR031303">
    <property type="entry name" value="C5_meth_CS"/>
</dbReference>
<feature type="domain" description="BAH" evidence="13">
    <location>
        <begin position="465"/>
        <end position="579"/>
    </location>
</feature>
<dbReference type="Gene3D" id="3.90.120.10">
    <property type="entry name" value="DNA Methylase, subunit A, domain 2"/>
    <property type="match status" value="2"/>
</dbReference>
<organism evidence="14 15">
    <name type="scientific">Jaapia argillacea MUCL 33604</name>
    <dbReference type="NCBI Taxonomy" id="933084"/>
    <lineage>
        <taxon>Eukaryota</taxon>
        <taxon>Fungi</taxon>
        <taxon>Dikarya</taxon>
        <taxon>Basidiomycota</taxon>
        <taxon>Agaricomycotina</taxon>
        <taxon>Agaricomycetes</taxon>
        <taxon>Agaricomycetidae</taxon>
        <taxon>Jaapiales</taxon>
        <taxon>Jaapiaceae</taxon>
        <taxon>Jaapia</taxon>
    </lineage>
</organism>
<dbReference type="InterPro" id="IPR029063">
    <property type="entry name" value="SAM-dependent_MTases_sf"/>
</dbReference>
<dbReference type="AlphaFoldDB" id="A0A067QCE2"/>
<dbReference type="HOGENOM" id="CLU_008262_0_0_1"/>
<feature type="compositionally biased region" description="Acidic residues" evidence="12">
    <location>
        <begin position="169"/>
        <end position="185"/>
    </location>
</feature>
<accession>A0A067QCE2</accession>
<dbReference type="EMBL" id="KL197713">
    <property type="protein sequence ID" value="KDQ61172.1"/>
    <property type="molecule type" value="Genomic_DNA"/>
</dbReference>
<dbReference type="InterPro" id="IPR001025">
    <property type="entry name" value="BAH_dom"/>
</dbReference>
<keyword evidence="6" id="KW-0238">DNA-binding</keyword>
<dbReference type="Proteomes" id="UP000027265">
    <property type="component" value="Unassembled WGS sequence"/>
</dbReference>
<dbReference type="GO" id="GO:0003682">
    <property type="term" value="F:chromatin binding"/>
    <property type="evidence" value="ECO:0007669"/>
    <property type="project" value="InterPro"/>
</dbReference>
<evidence type="ECO:0000256" key="3">
    <source>
        <dbReference type="ARBA" id="ARBA00022679"/>
    </source>
</evidence>
<evidence type="ECO:0000256" key="12">
    <source>
        <dbReference type="SAM" id="MobiDB-lite"/>
    </source>
</evidence>
<dbReference type="SMART" id="SM00439">
    <property type="entry name" value="BAH"/>
    <property type="match status" value="1"/>
</dbReference>
<evidence type="ECO:0000256" key="10">
    <source>
        <dbReference type="RuleBase" id="RU000416"/>
    </source>
</evidence>
<keyword evidence="4 9" id="KW-0949">S-adenosyl-L-methionine</keyword>
<dbReference type="GO" id="GO:0003886">
    <property type="term" value="F:DNA (cytosine-5-)-methyltransferase activity"/>
    <property type="evidence" value="ECO:0007669"/>
    <property type="project" value="UniProtKB-EC"/>
</dbReference>
<dbReference type="PANTHER" id="PTHR10629">
    <property type="entry name" value="CYTOSINE-SPECIFIC METHYLTRANSFERASE"/>
    <property type="match status" value="1"/>
</dbReference>
<evidence type="ECO:0000256" key="6">
    <source>
        <dbReference type="ARBA" id="ARBA00023125"/>
    </source>
</evidence>
<evidence type="ECO:0000256" key="9">
    <source>
        <dbReference type="PROSITE-ProRule" id="PRU01016"/>
    </source>
</evidence>
<gene>
    <name evidence="14" type="ORF">JAAARDRAFT_173758</name>
</gene>
<name>A0A067QCE2_9AGAM</name>
<dbReference type="PANTHER" id="PTHR10629:SF52">
    <property type="entry name" value="DNA (CYTOSINE-5)-METHYLTRANSFERASE 1"/>
    <property type="match status" value="1"/>
</dbReference>
<keyword evidence="5" id="KW-0677">Repeat</keyword>
<evidence type="ECO:0000313" key="15">
    <source>
        <dbReference type="Proteomes" id="UP000027265"/>
    </source>
</evidence>
<dbReference type="GO" id="GO:0032259">
    <property type="term" value="P:methylation"/>
    <property type="evidence" value="ECO:0007669"/>
    <property type="project" value="UniProtKB-KW"/>
</dbReference>
<dbReference type="NCBIfam" id="TIGR00675">
    <property type="entry name" value="dcm"/>
    <property type="match status" value="1"/>
</dbReference>
<dbReference type="Gene3D" id="3.40.50.150">
    <property type="entry name" value="Vaccinia Virus protein VP39"/>
    <property type="match status" value="1"/>
</dbReference>
<dbReference type="InterPro" id="IPR001525">
    <property type="entry name" value="C5_MeTfrase"/>
</dbReference>
<evidence type="ECO:0000256" key="1">
    <source>
        <dbReference type="ARBA" id="ARBA00004123"/>
    </source>
</evidence>
<dbReference type="GO" id="GO:0003677">
    <property type="term" value="F:DNA binding"/>
    <property type="evidence" value="ECO:0007669"/>
    <property type="project" value="UniProtKB-KW"/>
</dbReference>
<evidence type="ECO:0000256" key="2">
    <source>
        <dbReference type="ARBA" id="ARBA00022603"/>
    </source>
</evidence>
<dbReference type="Pfam" id="PF00145">
    <property type="entry name" value="DNA_methylase"/>
    <property type="match status" value="1"/>
</dbReference>
<feature type="compositionally biased region" description="Polar residues" evidence="12">
    <location>
        <begin position="46"/>
        <end position="59"/>
    </location>
</feature>
<dbReference type="EC" id="2.1.1.37" evidence="11"/>
<evidence type="ECO:0000313" key="14">
    <source>
        <dbReference type="EMBL" id="KDQ61172.1"/>
    </source>
</evidence>
<dbReference type="InterPro" id="IPR022702">
    <property type="entry name" value="Cytosine_MeTrfase1_RFD"/>
</dbReference>
<dbReference type="InterPro" id="IPR018117">
    <property type="entry name" value="C5_DNA_meth_AS"/>
</dbReference>
<reference evidence="15" key="1">
    <citation type="journal article" date="2014" name="Proc. Natl. Acad. Sci. U.S.A.">
        <title>Extensive sampling of basidiomycete genomes demonstrates inadequacy of the white-rot/brown-rot paradigm for wood decay fungi.</title>
        <authorList>
            <person name="Riley R."/>
            <person name="Salamov A.A."/>
            <person name="Brown D.W."/>
            <person name="Nagy L.G."/>
            <person name="Floudas D."/>
            <person name="Held B.W."/>
            <person name="Levasseur A."/>
            <person name="Lombard V."/>
            <person name="Morin E."/>
            <person name="Otillar R."/>
            <person name="Lindquist E.A."/>
            <person name="Sun H."/>
            <person name="LaButti K.M."/>
            <person name="Schmutz J."/>
            <person name="Jabbour D."/>
            <person name="Luo H."/>
            <person name="Baker S.E."/>
            <person name="Pisabarro A.G."/>
            <person name="Walton J.D."/>
            <person name="Blanchette R.A."/>
            <person name="Henrissat B."/>
            <person name="Martin F."/>
            <person name="Cullen D."/>
            <person name="Hibbett D.S."/>
            <person name="Grigoriev I.V."/>
        </authorList>
    </citation>
    <scope>NUCLEOTIDE SEQUENCE [LARGE SCALE GENOMIC DNA]</scope>
    <source>
        <strain evidence="15">MUCL 33604</strain>
    </source>
</reference>
<dbReference type="PRINTS" id="PR00105">
    <property type="entry name" value="C5METTRFRASE"/>
</dbReference>
<dbReference type="SUPFAM" id="SSF53335">
    <property type="entry name" value="S-adenosyl-L-methionine-dependent methyltransferases"/>
    <property type="match status" value="1"/>
</dbReference>
<protein>
    <recommendedName>
        <fullName evidence="11">Cytosine-specific methyltransferase</fullName>
        <ecNumber evidence="11">2.1.1.37</ecNumber>
    </recommendedName>
</protein>
<feature type="active site" evidence="8 9">
    <location>
        <position position="864"/>
    </location>
</feature>
<dbReference type="PIRSF" id="PIRSF037404">
    <property type="entry name" value="DNMT1"/>
    <property type="match status" value="1"/>
</dbReference>
<dbReference type="STRING" id="933084.A0A067QCE2"/>
<dbReference type="OrthoDB" id="5376140at2759"/>
<feature type="region of interest" description="Disordered" evidence="12">
    <location>
        <begin position="167"/>
        <end position="192"/>
    </location>
</feature>
<feature type="compositionally biased region" description="Polar residues" evidence="12">
    <location>
        <begin position="71"/>
        <end position="90"/>
    </location>
</feature>
<dbReference type="GO" id="GO:0006346">
    <property type="term" value="P:DNA methylation-dependent constitutive heterochromatin formation"/>
    <property type="evidence" value="ECO:0007669"/>
    <property type="project" value="InterPro"/>
</dbReference>
<dbReference type="InterPro" id="IPR043151">
    <property type="entry name" value="BAH_sf"/>
</dbReference>
<comment type="similarity">
    <text evidence="9 10">Belongs to the class I-like SAM-binding methyltransferase superfamily. C5-methyltransferase family.</text>
</comment>
<comment type="catalytic activity">
    <reaction evidence="11">
        <text>a 2'-deoxycytidine in DNA + S-adenosyl-L-methionine = a 5-methyl-2'-deoxycytidine in DNA + S-adenosyl-L-homocysteine + H(+)</text>
        <dbReference type="Rhea" id="RHEA:13681"/>
        <dbReference type="Rhea" id="RHEA-COMP:11369"/>
        <dbReference type="Rhea" id="RHEA-COMP:11370"/>
        <dbReference type="ChEBI" id="CHEBI:15378"/>
        <dbReference type="ChEBI" id="CHEBI:57856"/>
        <dbReference type="ChEBI" id="CHEBI:59789"/>
        <dbReference type="ChEBI" id="CHEBI:85452"/>
        <dbReference type="ChEBI" id="CHEBI:85454"/>
        <dbReference type="EC" id="2.1.1.37"/>
    </reaction>
</comment>
<sequence>MEPSRQAPKRTCRSGCGTQLQAVESPSKRRKVGPTAQRISRGRPQPSLTTRSNTANDVTDSSSDGEGGDSRPSTSKSTPTISRNSVTHNPKSVYKASNDELIEDENLQIIGEIAPVNEDEDASLPVRELSDFTIYDSGSHRFVSVYELQTNNLDEADFRASGLVTAHADEEDEDDDEDEEDEETDSNSSPPQRVCLSRIVKFNIYHVYGRGQKAQLDCDVWIGTEFAWYLLRVPSRPYCPLYKDFYLRHQMLCLLVSAAIEDPKATYEDFILTLEGDPEFVDPDGLMEKVLGRIPSKADVDCDETRNQLAGLVLELNERQVGLKLILANSPLLNYILPERSAAPGRAIASDRHTLKNTRKKSGKSVETATVITPTIKKIAEPFFLQRLAAAGEIDGVSRVDEARIVKRTPKIHRGNHKSVVWLENEMAPLEDAQYFTSVRIDGVTYSVYDSVAMLPGEDDDKNRRKNATTDAARSKNAFANSMWFGRIRYFFEDDDGMQFHVQWYQHGSQTLLQELAHVNSLFLIDECQDLPLDSIYSKVYVRELDANEVEPLDEEPSSTHFFCNFRWRKEDSSFIYRDENLDPAIDLCEPHKPCGSCARKLWSEQLEKSSQDYHIHDFIYLPGSSLDGPYQIAQITQVKPTLSVRLLGRYDDVIQTMAERDGNICADERRLLWTSTKKNVNPEEIQGRCHVIHPSHPDFSSFSLDQWCQHHDHFYVQEILASSAIKSPKDLRPLRPQQFKFCEDCHQVRVDAVKSRISFIREGSPLRGLELFSGAGGLSVGLEKSGFVKTEWAVEYSPSAALTYATNHPNATVYNQSVNALLKQTLACHLGEELKPLLSIIGDELPPMPRQGEVEFVYGGPPCQSFSGANHNKRADDLRSSLICNFMSWVDHYRPKYFLLENVLGLLSHRVGGTQDGRRIVDGVKQGMVKFILRAATSLQYQVHVKVLQAGDYGSPQSRQRVIFLGAIRDCRVPEFPIPMYSFPRRSWKSLMATGDEIWPISRNPNDTTSRCAPYRGVTVNDAIGDLPPYDWINPHNILKQTRKEKDDVADRQEQGIDQVEARNSAVVTSGYQQPVDYAYPPRNRYQRDLRAGAGEQVFYHYTRAFAPQIVERVIAIPLTAGADQSSLPQQLRGNDTLRGGQKTYKGMYGRLDGKGYFRTALTDVKPNTSPGGVVLHPSQKRVITVRECARAQGFPDTYRFKSVESQAIGVIADQLRQIGNAVPIPLARALGQSIGESMMLEWEERREEGSVVV</sequence>
<dbReference type="InParanoid" id="A0A067QCE2"/>
<evidence type="ECO:0000256" key="7">
    <source>
        <dbReference type="ARBA" id="ARBA00023242"/>
    </source>
</evidence>
<feature type="domain" description="BAH" evidence="13">
    <location>
        <begin position="612"/>
        <end position="732"/>
    </location>
</feature>
<keyword evidence="2 9" id="KW-0489">Methyltransferase</keyword>
<keyword evidence="15" id="KW-1185">Reference proteome</keyword>
<evidence type="ECO:0000256" key="5">
    <source>
        <dbReference type="ARBA" id="ARBA00022737"/>
    </source>
</evidence>
<dbReference type="PROSITE" id="PS51038">
    <property type="entry name" value="BAH"/>
    <property type="match status" value="2"/>
</dbReference>
<dbReference type="PROSITE" id="PS51679">
    <property type="entry name" value="SAM_MT_C5"/>
    <property type="match status" value="1"/>
</dbReference>
<dbReference type="PROSITE" id="PS00095">
    <property type="entry name" value="C5_MTASE_2"/>
    <property type="match status" value="1"/>
</dbReference>
<evidence type="ECO:0000256" key="8">
    <source>
        <dbReference type="PIRSR" id="PIRSR037404-1"/>
    </source>
</evidence>
<dbReference type="Pfam" id="PF12047">
    <property type="entry name" value="DNMT1-RFD"/>
    <property type="match status" value="1"/>
</dbReference>
<keyword evidence="3 9" id="KW-0808">Transferase</keyword>
<feature type="region of interest" description="Disordered" evidence="12">
    <location>
        <begin position="1"/>
        <end position="92"/>
    </location>
</feature>
<dbReference type="GO" id="GO:0005634">
    <property type="term" value="C:nucleus"/>
    <property type="evidence" value="ECO:0007669"/>
    <property type="project" value="UniProtKB-SubCell"/>
</dbReference>
<dbReference type="Pfam" id="PF01426">
    <property type="entry name" value="BAH"/>
    <property type="match status" value="1"/>
</dbReference>
<evidence type="ECO:0000256" key="4">
    <source>
        <dbReference type="ARBA" id="ARBA00022691"/>
    </source>
</evidence>
<keyword evidence="7" id="KW-0539">Nucleus</keyword>
<dbReference type="InterPro" id="IPR050390">
    <property type="entry name" value="C5-Methyltransferase"/>
</dbReference>